<proteinExistence type="predicted"/>
<feature type="region of interest" description="Disordered" evidence="1">
    <location>
        <begin position="86"/>
        <end position="120"/>
    </location>
</feature>
<name>A0A9Q3C435_9BASI</name>
<evidence type="ECO:0000313" key="3">
    <source>
        <dbReference type="Proteomes" id="UP000765509"/>
    </source>
</evidence>
<protein>
    <submittedName>
        <fullName evidence="2">Uncharacterized protein</fullName>
    </submittedName>
</protein>
<keyword evidence="3" id="KW-1185">Reference proteome</keyword>
<comment type="caution">
    <text evidence="2">The sequence shown here is derived from an EMBL/GenBank/DDBJ whole genome shotgun (WGS) entry which is preliminary data.</text>
</comment>
<evidence type="ECO:0000256" key="1">
    <source>
        <dbReference type="SAM" id="MobiDB-lite"/>
    </source>
</evidence>
<feature type="region of interest" description="Disordered" evidence="1">
    <location>
        <begin position="46"/>
        <end position="74"/>
    </location>
</feature>
<reference evidence="2" key="1">
    <citation type="submission" date="2021-03" db="EMBL/GenBank/DDBJ databases">
        <title>Draft genome sequence of rust myrtle Austropuccinia psidii MF-1, a brazilian biotype.</title>
        <authorList>
            <person name="Quecine M.C."/>
            <person name="Pachon D.M.R."/>
            <person name="Bonatelli M.L."/>
            <person name="Correr F.H."/>
            <person name="Franceschini L.M."/>
            <person name="Leite T.F."/>
            <person name="Margarido G.R.A."/>
            <person name="Almeida C.A."/>
            <person name="Ferrarezi J.A."/>
            <person name="Labate C.A."/>
        </authorList>
    </citation>
    <scope>NUCLEOTIDE SEQUENCE</scope>
    <source>
        <strain evidence="2">MF-1</strain>
    </source>
</reference>
<evidence type="ECO:0000313" key="2">
    <source>
        <dbReference type="EMBL" id="MBW0475937.1"/>
    </source>
</evidence>
<dbReference type="Proteomes" id="UP000765509">
    <property type="component" value="Unassembled WGS sequence"/>
</dbReference>
<organism evidence="2 3">
    <name type="scientific">Austropuccinia psidii MF-1</name>
    <dbReference type="NCBI Taxonomy" id="1389203"/>
    <lineage>
        <taxon>Eukaryota</taxon>
        <taxon>Fungi</taxon>
        <taxon>Dikarya</taxon>
        <taxon>Basidiomycota</taxon>
        <taxon>Pucciniomycotina</taxon>
        <taxon>Pucciniomycetes</taxon>
        <taxon>Pucciniales</taxon>
        <taxon>Sphaerophragmiaceae</taxon>
        <taxon>Austropuccinia</taxon>
    </lineage>
</organism>
<dbReference type="EMBL" id="AVOT02004284">
    <property type="protein sequence ID" value="MBW0475937.1"/>
    <property type="molecule type" value="Genomic_DNA"/>
</dbReference>
<accession>A0A9Q3C435</accession>
<dbReference type="AlphaFoldDB" id="A0A9Q3C435"/>
<gene>
    <name evidence="2" type="ORF">O181_015652</name>
</gene>
<sequence>MTFGDLEMHFIPEPTSPKVFEALDKNECSKRIQTNLAKRSTNLSGFVRQGNTHRPNVGKLRNGKTSTNLHRPPKQSLIRPLTHTHKIQSGPQLAGRTKKKGGELTKEKLTNSTPPQTTSSQRCKHITSMIKEYTGIQEKWVTQNSYCKKPWWNTELLNPLVKARNAARQEMLKYKTTETKLKNPSVQKLRN</sequence>
<feature type="compositionally biased region" description="Basic and acidic residues" evidence="1">
    <location>
        <begin position="100"/>
        <end position="109"/>
    </location>
</feature>
<feature type="compositionally biased region" description="Low complexity" evidence="1">
    <location>
        <begin position="110"/>
        <end position="120"/>
    </location>
</feature>